<dbReference type="AlphaFoldDB" id="A0A9P4R8P0"/>
<evidence type="ECO:0000313" key="5">
    <source>
        <dbReference type="Proteomes" id="UP000799444"/>
    </source>
</evidence>
<dbReference type="InterPro" id="IPR027417">
    <property type="entry name" value="P-loop_NTPase"/>
</dbReference>
<dbReference type="Gene3D" id="3.40.50.300">
    <property type="entry name" value="P-loop containing nucleotide triphosphate hydrolases"/>
    <property type="match status" value="1"/>
</dbReference>
<dbReference type="OrthoDB" id="9995306at2759"/>
<sequence>MQSWSLTSRLQPLKELGPNDVLFSEFLVSMPPSTRIPPLLQPYVHLTDHDSVILVTSILGASANWLLVRFLCEALSSSPPHQDNGVEEDEDTAVVLVSWLRDWEFWKSEARKGGGLDLERLKREKRFAFVDGLTGLYLPPEEQMSGEQPAAKAEPAGLTGVAVRTPQTILPARNPPRDPTTPSSPNLSTKPPTRTDSSTDSIPYPSTLRTPSLQTLTSTLQTTISNLSPNKTLLILDSPDLLLATQPSLTPSHLTSTFLTLHTHTTHLLLHLSADDALLASSVPAAQPLETNARNLLVKAAYMSSRVLSCRALDTGVARDVSGVVRVTAGGGRGVGAWLGRERLEGGEEEGEMGGEFLYKVGGDGGVRVFERGAGEG</sequence>
<dbReference type="PANTHER" id="PTHR16184">
    <property type="entry name" value="ELONGATOR COMPLEX PROTEIN 6"/>
    <property type="match status" value="1"/>
</dbReference>
<dbReference type="GO" id="GO:0002098">
    <property type="term" value="P:tRNA wobble uridine modification"/>
    <property type="evidence" value="ECO:0007669"/>
    <property type="project" value="InterPro"/>
</dbReference>
<feature type="region of interest" description="Disordered" evidence="3">
    <location>
        <begin position="138"/>
        <end position="210"/>
    </location>
</feature>
<reference evidence="4" key="1">
    <citation type="journal article" date="2020" name="Stud. Mycol.">
        <title>101 Dothideomycetes genomes: a test case for predicting lifestyles and emergence of pathogens.</title>
        <authorList>
            <person name="Haridas S."/>
            <person name="Albert R."/>
            <person name="Binder M."/>
            <person name="Bloem J."/>
            <person name="Labutti K."/>
            <person name="Salamov A."/>
            <person name="Andreopoulos B."/>
            <person name="Baker S."/>
            <person name="Barry K."/>
            <person name="Bills G."/>
            <person name="Bluhm B."/>
            <person name="Cannon C."/>
            <person name="Castanera R."/>
            <person name="Culley D."/>
            <person name="Daum C."/>
            <person name="Ezra D."/>
            <person name="Gonzalez J."/>
            <person name="Henrissat B."/>
            <person name="Kuo A."/>
            <person name="Liang C."/>
            <person name="Lipzen A."/>
            <person name="Lutzoni F."/>
            <person name="Magnuson J."/>
            <person name="Mondo S."/>
            <person name="Nolan M."/>
            <person name="Ohm R."/>
            <person name="Pangilinan J."/>
            <person name="Park H.-J."/>
            <person name="Ramirez L."/>
            <person name="Alfaro M."/>
            <person name="Sun H."/>
            <person name="Tritt A."/>
            <person name="Yoshinaga Y."/>
            <person name="Zwiers L.-H."/>
            <person name="Turgeon B."/>
            <person name="Goodwin S."/>
            <person name="Spatafora J."/>
            <person name="Crous P."/>
            <person name="Grigoriev I."/>
        </authorList>
    </citation>
    <scope>NUCLEOTIDE SEQUENCE</scope>
    <source>
        <strain evidence="4">CBS 125425</strain>
    </source>
</reference>
<accession>A0A9P4R8P0</accession>
<name>A0A9P4R8P0_9PLEO</name>
<dbReference type="EMBL" id="ML996097">
    <property type="protein sequence ID" value="KAF2741258.1"/>
    <property type="molecule type" value="Genomic_DNA"/>
</dbReference>
<comment type="caution">
    <text evidence="4">The sequence shown here is derived from an EMBL/GenBank/DDBJ whole genome shotgun (WGS) entry which is preliminary data.</text>
</comment>
<dbReference type="InterPro" id="IPR018627">
    <property type="entry name" value="ELP6"/>
</dbReference>
<evidence type="ECO:0000256" key="1">
    <source>
        <dbReference type="ARBA" id="ARBA00005043"/>
    </source>
</evidence>
<proteinExistence type="inferred from homology"/>
<protein>
    <submittedName>
        <fullName evidence="4">Uncharacterized protein</fullName>
    </submittedName>
</protein>
<dbReference type="GO" id="GO:0033588">
    <property type="term" value="C:elongator holoenzyme complex"/>
    <property type="evidence" value="ECO:0007669"/>
    <property type="project" value="InterPro"/>
</dbReference>
<keyword evidence="5" id="KW-1185">Reference proteome</keyword>
<evidence type="ECO:0000256" key="2">
    <source>
        <dbReference type="ARBA" id="ARBA00008837"/>
    </source>
</evidence>
<comment type="pathway">
    <text evidence="1">tRNA modification; 5-methoxycarbonylmethyl-2-thiouridine-tRNA biosynthesis.</text>
</comment>
<organism evidence="4 5">
    <name type="scientific">Polyplosphaeria fusca</name>
    <dbReference type="NCBI Taxonomy" id="682080"/>
    <lineage>
        <taxon>Eukaryota</taxon>
        <taxon>Fungi</taxon>
        <taxon>Dikarya</taxon>
        <taxon>Ascomycota</taxon>
        <taxon>Pezizomycotina</taxon>
        <taxon>Dothideomycetes</taxon>
        <taxon>Pleosporomycetidae</taxon>
        <taxon>Pleosporales</taxon>
        <taxon>Tetraplosphaeriaceae</taxon>
        <taxon>Polyplosphaeria</taxon>
    </lineage>
</organism>
<dbReference type="Proteomes" id="UP000799444">
    <property type="component" value="Unassembled WGS sequence"/>
</dbReference>
<dbReference type="PANTHER" id="PTHR16184:SF6">
    <property type="entry name" value="ELONGATOR COMPLEX PROTEIN 6"/>
    <property type="match status" value="1"/>
</dbReference>
<evidence type="ECO:0000313" key="4">
    <source>
        <dbReference type="EMBL" id="KAF2741258.1"/>
    </source>
</evidence>
<gene>
    <name evidence="4" type="ORF">EJ04DRAFT_571383</name>
</gene>
<comment type="similarity">
    <text evidence="2">Belongs to the ELP6 family.</text>
</comment>
<feature type="compositionally biased region" description="Polar residues" evidence="3">
    <location>
        <begin position="180"/>
        <end position="201"/>
    </location>
</feature>
<evidence type="ECO:0000256" key="3">
    <source>
        <dbReference type="SAM" id="MobiDB-lite"/>
    </source>
</evidence>